<keyword evidence="3" id="KW-0547">Nucleotide-binding</keyword>
<dbReference type="SUPFAM" id="SSF56112">
    <property type="entry name" value="Protein kinase-like (PK-like)"/>
    <property type="match status" value="1"/>
</dbReference>
<dbReference type="PROSITE" id="PS00108">
    <property type="entry name" value="PROTEIN_KINASE_ST"/>
    <property type="match status" value="1"/>
</dbReference>
<dbReference type="Pfam" id="PF07699">
    <property type="entry name" value="Ephrin_rec_like"/>
    <property type="match status" value="1"/>
</dbReference>
<dbReference type="EMBL" id="JAOAOG010000333">
    <property type="protein sequence ID" value="KAJ6227672.1"/>
    <property type="molecule type" value="Genomic_DNA"/>
</dbReference>
<keyword evidence="6 8" id="KW-0472">Membrane</keyword>
<sequence length="1475" mass="169014">MDIKKTGIGKNRTSVIRTTTVHSTIKLLSRYLHKSHVLKILNGSPIFGKTTYLLRKQQDSLVIDSHDLNTIKRIREDGSMSTSEIASHDYHLSSAPIGRHSNGLSGETFYDLTTAARTREKKTNSNRLQIKKQKEDLCIHLRLENFQNEYSIVDPLLYSSFFSGSKHDLITSYSIGDAVDSYTVLLAGTTNSPDFPQKNGLSIVADPDGSDLIAWIARFDINGNILFSTYFGGSVAQRRNSETKQRIVQPTKTTSDYLSNYWIVGTTTTEDLPITVNSFNRATFNVQEISFIICLSNNGASIEYSSMFGQCEDHTTRLMSIESLSSLEATYILIGGSTNSSAELYKNEIQTKNESITTLFAYIGFLRIYSDRTELLFGSVFGGSNSDVIENSVVFYESKTDIAIWITGTTHSSDFFENYNQTISKNVSIYYNEFKGDNTMGYYLRILLSNIDDNDHIQCRLTSASFLGDVYPDRSHWIEIDHTQSFWKYGYYKGPILIVGDTLNYDTFSHDTIKPDWMKNTANEGNSLVGWLVFTNHNGTSLEHTFLVGCENGRTSLNFALFHWIDSVFISGYTNCSKNEIKITDQLWDESIMDQFDSKYFAMNLNRTIIRQDINQINYDDVIFYSTFVDGVSDEESLGKYAAVKTDLDGNIYSVFNIINYQNYPNNMFTENAFMTKTRGTSSIIIRVYGGENCNPGSYYDQETLICTFCGAGSYSDQFGSTECQSCPKNTYQKYIGCTSCTECPADTFATGGQTSCNKHDSPNQLSPFIHSIQHDSFGIAWEYNEEGYQYQLSLERPTGKNLIFLIPKPDIINKNGNDQFFDFTLQGLPPAIRLYIRIRGRNVETDTFGSWSPRLMNNTYGPPFPVHFSNIYEEQHPYSISLNWTESIDYSSGNVKYQINWKNAEIDNSNYQHITVNQPNYEIPNLVSDSIYTIRIIPINDAGDGFASIPRNFSTKSDVPLQVIIKSHSSSTDSVTLEWDTPDNQGKQITGYEYYIKSSDDDGYNKYEQFDVCNEYTIKELKRNTNYSITINAINGNGRSKDNFGIYQTNDDKEGSKLSVYFAIIFGSIGGTAIIIGGVFWVSRSKIIAKKKIKKIKSQIKQHTNDFKLMFKEKLYCTEETLSFNHIDIENSLENSRKEIINKQIISLKKNWIVNQQDCKYGLLFCKIVQYNEMRIYKKLWKVYSKNPTLFPTIQFVGKIPIKNDQLDLLEKNNFTGNNKKNKKKSKKRMDKKKFIEMDDSQEEEELQNLTLDNKNEKLKNNLYLISLEWLPINLRQYNRYRKKLQCPFTLKEKLWISFHLINSLHTLHKNQIIHRDIKPQNILIGMDGYFRIIDFSSAVELTDGKTSFSDKFVGTENFFDPDLKPSLDHSDGISNYTYTCSHDIYSLGKTIETLNWVNKINDEDLDVNDQKKETQLKAHLLDKEKRKKEINLELSLKFNDFVEMCLSPRNERFSAYQLIEFLSPSAVHFISGQ</sequence>
<dbReference type="Gene3D" id="2.60.40.10">
    <property type="entry name" value="Immunoglobulins"/>
    <property type="match status" value="2"/>
</dbReference>
<protein>
    <submittedName>
        <fullName evidence="11">Dual specificity mitogen-activated protein kinase kinase 5-related</fullName>
    </submittedName>
</protein>
<evidence type="ECO:0000256" key="4">
    <source>
        <dbReference type="ARBA" id="ARBA00022840"/>
    </source>
</evidence>
<dbReference type="PROSITE" id="PS50853">
    <property type="entry name" value="FN3"/>
    <property type="match status" value="2"/>
</dbReference>
<feature type="domain" description="Fibronectin type-III" evidence="10">
    <location>
        <begin position="960"/>
        <end position="1056"/>
    </location>
</feature>
<dbReference type="CDD" id="cd00063">
    <property type="entry name" value="FN3"/>
    <property type="match status" value="2"/>
</dbReference>
<evidence type="ECO:0000313" key="11">
    <source>
        <dbReference type="EMBL" id="KAJ6227672.1"/>
    </source>
</evidence>
<dbReference type="Proteomes" id="UP001150062">
    <property type="component" value="Unassembled WGS sequence"/>
</dbReference>
<keyword evidence="5 8" id="KW-1133">Transmembrane helix</keyword>
<dbReference type="InterPro" id="IPR036116">
    <property type="entry name" value="FN3_sf"/>
</dbReference>
<feature type="domain" description="Fibronectin type-III" evidence="10">
    <location>
        <begin position="863"/>
        <end position="959"/>
    </location>
</feature>
<dbReference type="SMART" id="SM00060">
    <property type="entry name" value="FN3"/>
    <property type="match status" value="3"/>
</dbReference>
<dbReference type="CDD" id="cd00180">
    <property type="entry name" value="PKc"/>
    <property type="match status" value="1"/>
</dbReference>
<evidence type="ECO:0000256" key="7">
    <source>
        <dbReference type="ARBA" id="ARBA00023170"/>
    </source>
</evidence>
<accession>A0ABQ8X6L9</accession>
<dbReference type="Gene3D" id="2.10.50.10">
    <property type="entry name" value="Tumor Necrosis Factor Receptor, subunit A, domain 2"/>
    <property type="match status" value="1"/>
</dbReference>
<name>A0ABQ8X6L9_9EUKA</name>
<keyword evidence="2 8" id="KW-0812">Transmembrane</keyword>
<evidence type="ECO:0000313" key="12">
    <source>
        <dbReference type="Proteomes" id="UP001150062"/>
    </source>
</evidence>
<feature type="transmembrane region" description="Helical" evidence="8">
    <location>
        <begin position="1059"/>
        <end position="1083"/>
    </location>
</feature>
<evidence type="ECO:0000259" key="9">
    <source>
        <dbReference type="PROSITE" id="PS50011"/>
    </source>
</evidence>
<gene>
    <name evidence="11" type="ORF">M0813_09575</name>
</gene>
<comment type="caution">
    <text evidence="11">The sequence shown here is derived from an EMBL/GenBank/DDBJ whole genome shotgun (WGS) entry which is preliminary data.</text>
</comment>
<dbReference type="Pfam" id="PF00041">
    <property type="entry name" value="fn3"/>
    <property type="match status" value="2"/>
</dbReference>
<evidence type="ECO:0000256" key="1">
    <source>
        <dbReference type="ARBA" id="ARBA00004167"/>
    </source>
</evidence>
<evidence type="ECO:0000256" key="6">
    <source>
        <dbReference type="ARBA" id="ARBA00023136"/>
    </source>
</evidence>
<dbReference type="InterPro" id="IPR003961">
    <property type="entry name" value="FN3_dom"/>
</dbReference>
<evidence type="ECO:0000256" key="3">
    <source>
        <dbReference type="ARBA" id="ARBA00022741"/>
    </source>
</evidence>
<dbReference type="SMART" id="SM01411">
    <property type="entry name" value="Ephrin_rec_like"/>
    <property type="match status" value="1"/>
</dbReference>
<dbReference type="SUPFAM" id="SSF49265">
    <property type="entry name" value="Fibronectin type III"/>
    <property type="match status" value="1"/>
</dbReference>
<dbReference type="InterPro" id="IPR000719">
    <property type="entry name" value="Prot_kinase_dom"/>
</dbReference>
<evidence type="ECO:0000256" key="2">
    <source>
        <dbReference type="ARBA" id="ARBA00022692"/>
    </source>
</evidence>
<dbReference type="InterPro" id="IPR009030">
    <property type="entry name" value="Growth_fac_rcpt_cys_sf"/>
</dbReference>
<dbReference type="SMART" id="SM00220">
    <property type="entry name" value="S_TKc"/>
    <property type="match status" value="1"/>
</dbReference>
<dbReference type="InterPro" id="IPR050449">
    <property type="entry name" value="Ephrin_rcpt_TKs"/>
</dbReference>
<dbReference type="Gene3D" id="1.10.510.10">
    <property type="entry name" value="Transferase(Phosphotransferase) domain 1"/>
    <property type="match status" value="1"/>
</dbReference>
<reference evidence="11" key="1">
    <citation type="submission" date="2022-08" db="EMBL/GenBank/DDBJ databases">
        <title>Novel sulfate-reducing endosymbionts in the free-living metamonad Anaeramoeba.</title>
        <authorList>
            <person name="Jerlstrom-Hultqvist J."/>
            <person name="Cepicka I."/>
            <person name="Gallot-Lavallee L."/>
            <person name="Salas-Leiva D."/>
            <person name="Curtis B.A."/>
            <person name="Zahonova K."/>
            <person name="Pipaliya S."/>
            <person name="Dacks J."/>
            <person name="Roger A.J."/>
        </authorList>
    </citation>
    <scope>NUCLEOTIDE SEQUENCE</scope>
    <source>
        <strain evidence="11">Schooner1</strain>
    </source>
</reference>
<dbReference type="InterPro" id="IPR011641">
    <property type="entry name" value="Tyr-kin_ephrin_A/B_rcpt-like"/>
</dbReference>
<proteinExistence type="predicted"/>
<dbReference type="PANTHER" id="PTHR46877">
    <property type="entry name" value="EPH RECEPTOR A5"/>
    <property type="match status" value="1"/>
</dbReference>
<feature type="domain" description="Protein kinase" evidence="9">
    <location>
        <begin position="1059"/>
        <end position="1472"/>
    </location>
</feature>
<comment type="subcellular location">
    <subcellularLocation>
        <location evidence="1">Membrane</location>
        <topology evidence="1">Single-pass membrane protein</topology>
    </subcellularLocation>
</comment>
<organism evidence="11 12">
    <name type="scientific">Anaeramoeba flamelloides</name>
    <dbReference type="NCBI Taxonomy" id="1746091"/>
    <lineage>
        <taxon>Eukaryota</taxon>
        <taxon>Metamonada</taxon>
        <taxon>Anaeramoebidae</taxon>
        <taxon>Anaeramoeba</taxon>
    </lineage>
</organism>
<keyword evidence="11" id="KW-0418">Kinase</keyword>
<dbReference type="SUPFAM" id="SSF57184">
    <property type="entry name" value="Growth factor receptor domain"/>
    <property type="match status" value="1"/>
</dbReference>
<dbReference type="GO" id="GO:0016301">
    <property type="term" value="F:kinase activity"/>
    <property type="evidence" value="ECO:0007669"/>
    <property type="project" value="UniProtKB-KW"/>
</dbReference>
<dbReference type="InterPro" id="IPR013783">
    <property type="entry name" value="Ig-like_fold"/>
</dbReference>
<evidence type="ECO:0000256" key="8">
    <source>
        <dbReference type="SAM" id="Phobius"/>
    </source>
</evidence>
<dbReference type="PANTHER" id="PTHR46877:SF14">
    <property type="entry name" value="RECEPTOR PROTEIN-TYROSINE KINASE"/>
    <property type="match status" value="1"/>
</dbReference>
<keyword evidence="12" id="KW-1185">Reference proteome</keyword>
<dbReference type="CDD" id="cd00185">
    <property type="entry name" value="TNFRSF"/>
    <property type="match status" value="1"/>
</dbReference>
<keyword evidence="4" id="KW-0067">ATP-binding</keyword>
<dbReference type="PROSITE" id="PS50011">
    <property type="entry name" value="PROTEIN_KINASE_DOM"/>
    <property type="match status" value="1"/>
</dbReference>
<evidence type="ECO:0000259" key="10">
    <source>
        <dbReference type="PROSITE" id="PS50853"/>
    </source>
</evidence>
<dbReference type="Pfam" id="PF00069">
    <property type="entry name" value="Pkinase"/>
    <property type="match status" value="1"/>
</dbReference>
<dbReference type="InterPro" id="IPR011009">
    <property type="entry name" value="Kinase-like_dom_sf"/>
</dbReference>
<dbReference type="InterPro" id="IPR008271">
    <property type="entry name" value="Ser/Thr_kinase_AS"/>
</dbReference>
<keyword evidence="7" id="KW-0675">Receptor</keyword>
<keyword evidence="11" id="KW-0808">Transferase</keyword>
<evidence type="ECO:0000256" key="5">
    <source>
        <dbReference type="ARBA" id="ARBA00022989"/>
    </source>
</evidence>